<evidence type="ECO:0000256" key="3">
    <source>
        <dbReference type="ARBA" id="ARBA00022801"/>
    </source>
</evidence>
<dbReference type="OrthoDB" id="186153at2759"/>
<keyword evidence="3" id="KW-0378">Hydrolase</keyword>
<evidence type="ECO:0000256" key="1">
    <source>
        <dbReference type="ARBA" id="ARBA00001947"/>
    </source>
</evidence>
<dbReference type="Pfam" id="PF07687">
    <property type="entry name" value="M20_dimer"/>
    <property type="match status" value="1"/>
</dbReference>
<dbReference type="InterPro" id="IPR050072">
    <property type="entry name" value="Peptidase_M20A"/>
</dbReference>
<evidence type="ECO:0000313" key="6">
    <source>
        <dbReference type="EMBL" id="KAG5175388.1"/>
    </source>
</evidence>
<dbReference type="InterPro" id="IPR002933">
    <property type="entry name" value="Peptidase_M20"/>
</dbReference>
<feature type="domain" description="Peptidase M20 dimerisation" evidence="5">
    <location>
        <begin position="137"/>
        <end position="231"/>
    </location>
</feature>
<gene>
    <name evidence="6" type="ORF">JKP88DRAFT_172344</name>
</gene>
<evidence type="ECO:0000256" key="2">
    <source>
        <dbReference type="ARBA" id="ARBA00006247"/>
    </source>
</evidence>
<name>A0A836C872_9STRA</name>
<evidence type="ECO:0000256" key="4">
    <source>
        <dbReference type="ARBA" id="ARBA00022833"/>
    </source>
</evidence>
<comment type="cofactor">
    <cofactor evidence="1">
        <name>Zn(2+)</name>
        <dbReference type="ChEBI" id="CHEBI:29105"/>
    </cofactor>
</comment>
<dbReference type="PANTHER" id="PTHR43808:SF8">
    <property type="entry name" value="PEPTIDASE M20 DIMERISATION DOMAIN-CONTAINING PROTEIN"/>
    <property type="match status" value="1"/>
</dbReference>
<protein>
    <recommendedName>
        <fullName evidence="5">Peptidase M20 dimerisation domain-containing protein</fullName>
    </recommendedName>
</protein>
<evidence type="ECO:0000259" key="5">
    <source>
        <dbReference type="Pfam" id="PF07687"/>
    </source>
</evidence>
<comment type="caution">
    <text evidence="6">The sequence shown here is derived from an EMBL/GenBank/DDBJ whole genome shotgun (WGS) entry which is preliminary data.</text>
</comment>
<dbReference type="Proteomes" id="UP000664859">
    <property type="component" value="Unassembled WGS sequence"/>
</dbReference>
<dbReference type="Gene3D" id="3.30.70.360">
    <property type="match status" value="1"/>
</dbReference>
<dbReference type="InterPro" id="IPR011650">
    <property type="entry name" value="Peptidase_M20_dimer"/>
</dbReference>
<sequence>MADNNSFSPCARLHLPHRSTPTLTARRPECTDLKGPRVLFNSHIDTVPPYIPARVETALDGDLVIWGRGACDTKGILAAQLTALQHLVDGGCSDAGLLYVVSEETDHSGMLASNDLGLDPDFLVVGEPTGSKMMRLQKGMLKMRLECKGVACHSGYPQLGKSAIDPLVAVLQRLNDTKWPASEELGATTLNIGLVNGGQAANALAEHAEATLMFRLTDEPEVVLAIVKSILEGTDVTMQIITQNSPVKLAVLPGFETDVAAYNTDIAYFNFTGKALLYGPGSIHHAHSRTEKILGSEITAAIDAYTKIAAIALGSATTVPVSM</sequence>
<evidence type="ECO:0000313" key="7">
    <source>
        <dbReference type="Proteomes" id="UP000664859"/>
    </source>
</evidence>
<comment type="similarity">
    <text evidence="2">Belongs to the peptidase M20A family.</text>
</comment>
<dbReference type="SUPFAM" id="SSF53187">
    <property type="entry name" value="Zn-dependent exopeptidases"/>
    <property type="match status" value="1"/>
</dbReference>
<keyword evidence="7" id="KW-1185">Reference proteome</keyword>
<dbReference type="Gene3D" id="3.40.630.10">
    <property type="entry name" value="Zn peptidases"/>
    <property type="match status" value="1"/>
</dbReference>
<dbReference type="Pfam" id="PF01546">
    <property type="entry name" value="Peptidase_M20"/>
    <property type="match status" value="1"/>
</dbReference>
<reference evidence="6" key="1">
    <citation type="submission" date="2021-02" db="EMBL/GenBank/DDBJ databases">
        <title>First Annotated Genome of the Yellow-green Alga Tribonema minus.</title>
        <authorList>
            <person name="Mahan K.M."/>
        </authorList>
    </citation>
    <scope>NUCLEOTIDE SEQUENCE</scope>
    <source>
        <strain evidence="6">UTEX B ZZ1240</strain>
    </source>
</reference>
<proteinExistence type="inferred from homology"/>
<dbReference type="GO" id="GO:0016787">
    <property type="term" value="F:hydrolase activity"/>
    <property type="evidence" value="ECO:0007669"/>
    <property type="project" value="UniProtKB-KW"/>
</dbReference>
<dbReference type="EMBL" id="JAFCMP010000550">
    <property type="protein sequence ID" value="KAG5175388.1"/>
    <property type="molecule type" value="Genomic_DNA"/>
</dbReference>
<dbReference type="AlphaFoldDB" id="A0A836C872"/>
<dbReference type="PROSITE" id="PS00758">
    <property type="entry name" value="ARGE_DAPE_CPG2_1"/>
    <property type="match status" value="1"/>
</dbReference>
<dbReference type="PANTHER" id="PTHR43808">
    <property type="entry name" value="ACETYLORNITHINE DEACETYLASE"/>
    <property type="match status" value="1"/>
</dbReference>
<accession>A0A836C872</accession>
<organism evidence="6 7">
    <name type="scientific">Tribonema minus</name>
    <dbReference type="NCBI Taxonomy" id="303371"/>
    <lineage>
        <taxon>Eukaryota</taxon>
        <taxon>Sar</taxon>
        <taxon>Stramenopiles</taxon>
        <taxon>Ochrophyta</taxon>
        <taxon>PX clade</taxon>
        <taxon>Xanthophyceae</taxon>
        <taxon>Tribonematales</taxon>
        <taxon>Tribonemataceae</taxon>
        <taxon>Tribonema</taxon>
    </lineage>
</organism>
<dbReference type="InterPro" id="IPR001261">
    <property type="entry name" value="ArgE/DapE_CS"/>
</dbReference>
<keyword evidence="4" id="KW-0862">Zinc</keyword>